<dbReference type="SUPFAM" id="SSF51445">
    <property type="entry name" value="(Trans)glycosidases"/>
    <property type="match status" value="1"/>
</dbReference>
<evidence type="ECO:0000256" key="2">
    <source>
        <dbReference type="SAM" id="MobiDB-lite"/>
    </source>
</evidence>
<keyword evidence="3" id="KW-0812">Transmembrane</keyword>
<accession>A0ABT9N151</accession>
<feature type="region of interest" description="Disordered" evidence="2">
    <location>
        <begin position="43"/>
        <end position="62"/>
    </location>
</feature>
<gene>
    <name evidence="5" type="ORF">J2S43_005925</name>
</gene>
<keyword evidence="3" id="KW-1133">Transmembrane helix</keyword>
<evidence type="ECO:0000313" key="5">
    <source>
        <dbReference type="EMBL" id="MDP9797413.1"/>
    </source>
</evidence>
<keyword evidence="1" id="KW-0732">Signal</keyword>
<feature type="transmembrane region" description="Helical" evidence="3">
    <location>
        <begin position="12"/>
        <end position="35"/>
    </location>
</feature>
<dbReference type="InterPro" id="IPR017853">
    <property type="entry name" value="GH"/>
</dbReference>
<dbReference type="PANTHER" id="PTHR43405">
    <property type="entry name" value="GLYCOSYL HYDROLASE DIGH"/>
    <property type="match status" value="1"/>
</dbReference>
<dbReference type="Proteomes" id="UP001240984">
    <property type="component" value="Unassembled WGS sequence"/>
</dbReference>
<feature type="domain" description="Glycosyl hydrolase-like 10" evidence="4">
    <location>
        <begin position="72"/>
        <end position="394"/>
    </location>
</feature>
<dbReference type="Gene3D" id="3.20.20.80">
    <property type="entry name" value="Glycosidases"/>
    <property type="match status" value="1"/>
</dbReference>
<dbReference type="Pfam" id="PF02638">
    <property type="entry name" value="GHL10"/>
    <property type="match status" value="1"/>
</dbReference>
<name>A0ABT9N151_9ACTN</name>
<comment type="caution">
    <text evidence="5">The sequence shown here is derived from an EMBL/GenBank/DDBJ whole genome shotgun (WGS) entry which is preliminary data.</text>
</comment>
<evidence type="ECO:0000256" key="1">
    <source>
        <dbReference type="ARBA" id="ARBA00022729"/>
    </source>
</evidence>
<organism evidence="5 6">
    <name type="scientific">Catenuloplanes nepalensis</name>
    <dbReference type="NCBI Taxonomy" id="587533"/>
    <lineage>
        <taxon>Bacteria</taxon>
        <taxon>Bacillati</taxon>
        <taxon>Actinomycetota</taxon>
        <taxon>Actinomycetes</taxon>
        <taxon>Micromonosporales</taxon>
        <taxon>Micromonosporaceae</taxon>
        <taxon>Catenuloplanes</taxon>
    </lineage>
</organism>
<evidence type="ECO:0000256" key="3">
    <source>
        <dbReference type="SAM" id="Phobius"/>
    </source>
</evidence>
<sequence>MPAQTKPTRRQLLIGLTAGLSVIVLVATIGLLRWADDRSGGAAEAREPESAATLNASTAGSCGGVATSAPRELRAMWITSVNNIDWPSKKGLPEAQVKAEYLGWLDLAQKLNHNAVFVHVRPSGDAFWPSEYAPWSDWLTGKRDGRSPGWDPMEWMIAETHARNLEFHAWFNPYRGSQPAAAKGAGDDLNQLAPNHPLRAHPEWRVVYPSENGRFYFNPGVPEARAFVEDAMLEAVRKYDVDGVHFDDFFYPYPEDDEDFPDDAAFAAHNRNIKDKGDWRRDNVNLLVKEMSEKIRALKPWVKFGISPFGIWRNQSTDPEGSDSRGLQAYDEIYADTRKWVREGWLDYIVPQLYWNIGFDRADYARLLPWWTETVAGTGVQLWIGQADYRAGEAGAWKEADQLSKQMALNRTHPEVTGSVHFSAKQVKADKLGSVTRYAKDHYSTPALPAVMPQMPSAPPPAPALTSAVRDSKTGAVTVTGRAGEGSEAASYALYRVDGDKATLVATARATGATDQQWVDPAAPAAPIATYCVTALDRSWNEGTPSTPITAS</sequence>
<evidence type="ECO:0000259" key="4">
    <source>
        <dbReference type="Pfam" id="PF02638"/>
    </source>
</evidence>
<keyword evidence="5" id="KW-0449">Lipoprotein</keyword>
<reference evidence="5 6" key="1">
    <citation type="submission" date="2023-07" db="EMBL/GenBank/DDBJ databases">
        <title>Sequencing the genomes of 1000 actinobacteria strains.</title>
        <authorList>
            <person name="Klenk H.-P."/>
        </authorList>
    </citation>
    <scope>NUCLEOTIDE SEQUENCE [LARGE SCALE GENOMIC DNA]</scope>
    <source>
        <strain evidence="5 6">DSM 44710</strain>
    </source>
</reference>
<proteinExistence type="predicted"/>
<dbReference type="PANTHER" id="PTHR43405:SF1">
    <property type="entry name" value="GLYCOSYL HYDROLASE DIGH"/>
    <property type="match status" value="1"/>
</dbReference>
<dbReference type="InterPro" id="IPR052177">
    <property type="entry name" value="Divisome_Glycosyl_Hydrolase"/>
</dbReference>
<dbReference type="RefSeq" id="WP_306834730.1">
    <property type="nucleotide sequence ID" value="NZ_JAUSRA010000001.1"/>
</dbReference>
<keyword evidence="3" id="KW-0472">Membrane</keyword>
<keyword evidence="6" id="KW-1185">Reference proteome</keyword>
<dbReference type="EMBL" id="JAUSRA010000001">
    <property type="protein sequence ID" value="MDP9797413.1"/>
    <property type="molecule type" value="Genomic_DNA"/>
</dbReference>
<evidence type="ECO:0000313" key="6">
    <source>
        <dbReference type="Proteomes" id="UP001240984"/>
    </source>
</evidence>
<protein>
    <submittedName>
        <fullName evidence="5">Uncharacterized lipoprotein YddW (UPF0748 family)</fullName>
    </submittedName>
</protein>
<dbReference type="InterPro" id="IPR003790">
    <property type="entry name" value="GHL10"/>
</dbReference>